<evidence type="ECO:0000259" key="7">
    <source>
        <dbReference type="Pfam" id="PF02683"/>
    </source>
</evidence>
<dbReference type="Pfam" id="PF02683">
    <property type="entry name" value="DsbD_TM"/>
    <property type="match status" value="1"/>
</dbReference>
<name>A0A0Q0YRA5_9CORY</name>
<dbReference type="GO" id="GO:0016020">
    <property type="term" value="C:membrane"/>
    <property type="evidence" value="ECO:0007669"/>
    <property type="project" value="UniProtKB-SubCell"/>
</dbReference>
<dbReference type="OrthoDB" id="4332145at2"/>
<dbReference type="InterPro" id="IPR051790">
    <property type="entry name" value="Cytochrome_c-biogenesis_DsbD"/>
</dbReference>
<evidence type="ECO:0000313" key="8">
    <source>
        <dbReference type="EMBL" id="KQB84927.1"/>
    </source>
</evidence>
<feature type="transmembrane region" description="Helical" evidence="6">
    <location>
        <begin position="75"/>
        <end position="94"/>
    </location>
</feature>
<dbReference type="Proteomes" id="UP000050517">
    <property type="component" value="Unassembled WGS sequence"/>
</dbReference>
<keyword evidence="4 6" id="KW-1133">Transmembrane helix</keyword>
<feature type="domain" description="Cytochrome C biogenesis protein transmembrane" evidence="7">
    <location>
        <begin position="5"/>
        <end position="198"/>
    </location>
</feature>
<evidence type="ECO:0000256" key="2">
    <source>
        <dbReference type="ARBA" id="ARBA00006143"/>
    </source>
</evidence>
<dbReference type="GO" id="GO:0017004">
    <property type="term" value="P:cytochrome complex assembly"/>
    <property type="evidence" value="ECO:0007669"/>
    <property type="project" value="InterPro"/>
</dbReference>
<dbReference type="InterPro" id="IPR003834">
    <property type="entry name" value="Cyt_c_assmbl_TM_dom"/>
</dbReference>
<evidence type="ECO:0000256" key="5">
    <source>
        <dbReference type="ARBA" id="ARBA00023136"/>
    </source>
</evidence>
<keyword evidence="5 6" id="KW-0472">Membrane</keyword>
<feature type="transmembrane region" description="Helical" evidence="6">
    <location>
        <begin position="114"/>
        <end position="140"/>
    </location>
</feature>
<dbReference type="RefSeq" id="WP_055121337.1">
    <property type="nucleotide sequence ID" value="NZ_LKST01000001.1"/>
</dbReference>
<keyword evidence="3 6" id="KW-0812">Transmembrane</keyword>
<dbReference type="PATRIC" id="fig|1544416.3.peg.55"/>
<dbReference type="PANTHER" id="PTHR31272">
    <property type="entry name" value="CYTOCHROME C-TYPE BIOGENESIS PROTEIN HI_1454-RELATED"/>
    <property type="match status" value="1"/>
</dbReference>
<evidence type="ECO:0000256" key="3">
    <source>
        <dbReference type="ARBA" id="ARBA00022692"/>
    </source>
</evidence>
<gene>
    <name evidence="8" type="primary">dsbD</name>
    <name evidence="8" type="ORF">Cocul_00057</name>
</gene>
<dbReference type="GO" id="GO:0047134">
    <property type="term" value="F:protein-disulfide reductase [NAD(P)H] activity"/>
    <property type="evidence" value="ECO:0007669"/>
    <property type="project" value="UniProtKB-EC"/>
</dbReference>
<sequence>MELSLLGAFLGGVLTLLSPCSAMLLPAFFSYAFSRPTSLITSTGVFYVGLITTLLPMGVLAGSVGALVSENRETFVMGGSIVVIALGLIMLAGIEIPLPGNAGAAGGSSLAAVYVLGTIYGLAGVCAGPLLGMVLTMAAVSGNAVMGGITMLIFALGMAVPLVVLSLLWSRLPVVQGLVRPRGVRVGRWTNSWNNIVGGLLTIAVGAMMWITSGTTSLGGFVGVSQQAEMENWVIRTTAQIPDAAVVAGVALLSGVGLLAARRWRKSAAADSANRLE</sequence>
<dbReference type="PANTHER" id="PTHR31272:SF4">
    <property type="entry name" value="CYTOCHROME C-TYPE BIOGENESIS PROTEIN HI_1454-RELATED"/>
    <property type="match status" value="1"/>
</dbReference>
<dbReference type="AlphaFoldDB" id="A0A0Q0YRA5"/>
<accession>A0A0Q0YRA5</accession>
<evidence type="ECO:0000256" key="4">
    <source>
        <dbReference type="ARBA" id="ARBA00022989"/>
    </source>
</evidence>
<keyword evidence="9" id="KW-1185">Reference proteome</keyword>
<evidence type="ECO:0000313" key="9">
    <source>
        <dbReference type="Proteomes" id="UP000050517"/>
    </source>
</evidence>
<keyword evidence="8" id="KW-0560">Oxidoreductase</keyword>
<protein>
    <submittedName>
        <fullName evidence="8">Thiol:disulfide interchange protein DsbD</fullName>
        <ecNumber evidence="8">1.8.1.8</ecNumber>
    </submittedName>
</protein>
<proteinExistence type="inferred from homology"/>
<reference evidence="8 9" key="1">
    <citation type="submission" date="2015-10" db="EMBL/GenBank/DDBJ databases">
        <title>Corynebacteirum lowii and Corynebacterium oculi species nova, derived from human clinical disease and and emended description of Corynebacterium mastiditis.</title>
        <authorList>
            <person name="Bernard K."/>
            <person name="Pacheco A.L."/>
            <person name="Mcdougall C."/>
            <person name="Burtx T."/>
            <person name="Weibe D."/>
            <person name="Tyler S."/>
            <person name="Olson A.B."/>
            <person name="Cnockaert M."/>
            <person name="Eguchi H."/>
            <person name="Kuwahara T."/>
            <person name="Nakayama-Imaohji H."/>
            <person name="Boudewijins M."/>
            <person name="Van Hoecke F."/>
            <person name="Bernier A.-M."/>
            <person name="Vandamme P."/>
        </authorList>
    </citation>
    <scope>NUCLEOTIDE SEQUENCE [LARGE SCALE GENOMIC DNA]</scope>
    <source>
        <strain evidence="8 9">NML 130210</strain>
    </source>
</reference>
<dbReference type="STRING" id="1544416.Cocul_00057"/>
<feature type="transmembrane region" description="Helical" evidence="6">
    <location>
        <begin position="192"/>
        <end position="211"/>
    </location>
</feature>
<feature type="transmembrane region" description="Helical" evidence="6">
    <location>
        <begin position="152"/>
        <end position="172"/>
    </location>
</feature>
<dbReference type="EMBL" id="LKST01000001">
    <property type="protein sequence ID" value="KQB84927.1"/>
    <property type="molecule type" value="Genomic_DNA"/>
</dbReference>
<comment type="caution">
    <text evidence="8">The sequence shown here is derived from an EMBL/GenBank/DDBJ whole genome shotgun (WGS) entry which is preliminary data.</text>
</comment>
<evidence type="ECO:0000256" key="6">
    <source>
        <dbReference type="SAM" id="Phobius"/>
    </source>
</evidence>
<feature type="transmembrane region" description="Helical" evidence="6">
    <location>
        <begin position="46"/>
        <end position="68"/>
    </location>
</feature>
<comment type="similarity">
    <text evidence="2">Belongs to the DsbD family.</text>
</comment>
<organism evidence="8 9">
    <name type="scientific">Corynebacterium oculi</name>
    <dbReference type="NCBI Taxonomy" id="1544416"/>
    <lineage>
        <taxon>Bacteria</taxon>
        <taxon>Bacillati</taxon>
        <taxon>Actinomycetota</taxon>
        <taxon>Actinomycetes</taxon>
        <taxon>Mycobacteriales</taxon>
        <taxon>Corynebacteriaceae</taxon>
        <taxon>Corynebacterium</taxon>
    </lineage>
</organism>
<evidence type="ECO:0000256" key="1">
    <source>
        <dbReference type="ARBA" id="ARBA00004141"/>
    </source>
</evidence>
<comment type="subcellular location">
    <subcellularLocation>
        <location evidence="1">Membrane</location>
        <topology evidence="1">Multi-pass membrane protein</topology>
    </subcellularLocation>
</comment>
<dbReference type="EC" id="1.8.1.8" evidence="8"/>